<accession>A0A2G8L9I8</accession>
<dbReference type="InterPro" id="IPR001452">
    <property type="entry name" value="SH3_domain"/>
</dbReference>
<keyword evidence="3" id="KW-0053">Apoptosis</keyword>
<dbReference type="SMART" id="SM00326">
    <property type="entry name" value="SH3"/>
    <property type="match status" value="1"/>
</dbReference>
<dbReference type="EMBL" id="MRZV01000160">
    <property type="protein sequence ID" value="PIK56919.1"/>
    <property type="molecule type" value="Genomic_DNA"/>
</dbReference>
<comment type="subcellular location">
    <subcellularLocation>
        <location evidence="1">Nucleus</location>
    </subcellularLocation>
</comment>
<dbReference type="GO" id="GO:0042981">
    <property type="term" value="P:regulation of apoptotic process"/>
    <property type="evidence" value="ECO:0007669"/>
    <property type="project" value="InterPro"/>
</dbReference>
<name>A0A2G8L9I8_STIJA</name>
<gene>
    <name evidence="11" type="ORF">BSL78_06182</name>
</gene>
<dbReference type="Proteomes" id="UP000230750">
    <property type="component" value="Unassembled WGS sequence"/>
</dbReference>
<keyword evidence="2 8" id="KW-0728">SH3 domain</keyword>
<evidence type="ECO:0000313" key="12">
    <source>
        <dbReference type="Proteomes" id="UP000230750"/>
    </source>
</evidence>
<evidence type="ECO:0000256" key="1">
    <source>
        <dbReference type="ARBA" id="ARBA00004123"/>
    </source>
</evidence>
<dbReference type="GO" id="GO:0006915">
    <property type="term" value="P:apoptotic process"/>
    <property type="evidence" value="ECO:0007669"/>
    <property type="project" value="UniProtKB-KW"/>
</dbReference>
<sequence length="357" mass="40040">MAAISADRPASPIHDPTLVIHQYYKDTDRLQNMPRPLKKRISFTESKDENFSFMRSEYRDKLFQQTGKAKGNLSLKEEPEKTPSDSGSEGIEKEGKGATEGGEYSNDAILTHKQYKEALAMLSQSPILSQSTTRAGPHGILKREGKSRRKGVRVRFDPLALLLDASLEGEYDQVRRIIQEVPNPSDANDEGITALHNAICANHSKIVNFLILFGVDVNSPDSDGWTPLHCAASCNNLKMVRALVERGGCVFATTISDKESPAEKCEKEEDGYLGCFEYLNDIQEKMGVVNSGTVFGVYTYEAEKEDELNFKDGDQMKVLKKGDEDETEWWWASKDGREGYIPRNLVAMYPRVKPLFN</sequence>
<keyword evidence="6" id="KW-0539">Nucleus</keyword>
<dbReference type="GO" id="GO:0005634">
    <property type="term" value="C:nucleus"/>
    <property type="evidence" value="ECO:0007669"/>
    <property type="project" value="UniProtKB-SubCell"/>
</dbReference>
<dbReference type="PANTHER" id="PTHR24131:SF10">
    <property type="entry name" value="ANKYRIN-REPEAT, SH3-DOMAIN, AND PROLINE-RICH-REGION CONTAINING PROTEIN, ISOFORM B"/>
    <property type="match status" value="1"/>
</dbReference>
<keyword evidence="12" id="KW-1185">Reference proteome</keyword>
<evidence type="ECO:0000256" key="2">
    <source>
        <dbReference type="ARBA" id="ARBA00022443"/>
    </source>
</evidence>
<dbReference type="InterPro" id="IPR002110">
    <property type="entry name" value="Ankyrin_rpt"/>
</dbReference>
<dbReference type="PROSITE" id="PS50088">
    <property type="entry name" value="ANK_REPEAT"/>
    <property type="match status" value="2"/>
</dbReference>
<dbReference type="SMART" id="SM00248">
    <property type="entry name" value="ANK"/>
    <property type="match status" value="2"/>
</dbReference>
<evidence type="ECO:0000256" key="5">
    <source>
        <dbReference type="ARBA" id="ARBA00023043"/>
    </source>
</evidence>
<dbReference type="AlphaFoldDB" id="A0A2G8L9I8"/>
<dbReference type="SUPFAM" id="SSF48403">
    <property type="entry name" value="Ankyrin repeat"/>
    <property type="match status" value="1"/>
</dbReference>
<evidence type="ECO:0000256" key="7">
    <source>
        <dbReference type="PROSITE-ProRule" id="PRU00023"/>
    </source>
</evidence>
<evidence type="ECO:0000256" key="4">
    <source>
        <dbReference type="ARBA" id="ARBA00022737"/>
    </source>
</evidence>
<dbReference type="InterPro" id="IPR047163">
    <property type="entry name" value="ASPP1/2"/>
</dbReference>
<evidence type="ECO:0000256" key="3">
    <source>
        <dbReference type="ARBA" id="ARBA00022703"/>
    </source>
</evidence>
<dbReference type="Pfam" id="PF07653">
    <property type="entry name" value="SH3_2"/>
    <property type="match status" value="1"/>
</dbReference>
<keyword evidence="5 7" id="KW-0040">ANK repeat</keyword>
<feature type="region of interest" description="Disordered" evidence="9">
    <location>
        <begin position="128"/>
        <end position="147"/>
    </location>
</feature>
<dbReference type="PANTHER" id="PTHR24131">
    <property type="entry name" value="APOPTOSIS-STIMULATING OF P53 PROTEIN"/>
    <property type="match status" value="1"/>
</dbReference>
<dbReference type="SUPFAM" id="SSF50044">
    <property type="entry name" value="SH3-domain"/>
    <property type="match status" value="1"/>
</dbReference>
<dbReference type="STRING" id="307972.A0A2G8L9I8"/>
<dbReference type="GO" id="GO:0002039">
    <property type="term" value="F:p53 binding"/>
    <property type="evidence" value="ECO:0007669"/>
    <property type="project" value="InterPro"/>
</dbReference>
<dbReference type="Pfam" id="PF12796">
    <property type="entry name" value="Ank_2"/>
    <property type="match status" value="1"/>
</dbReference>
<dbReference type="PROSITE" id="PS50297">
    <property type="entry name" value="ANK_REP_REGION"/>
    <property type="match status" value="2"/>
</dbReference>
<proteinExistence type="predicted"/>
<dbReference type="PRINTS" id="PR00452">
    <property type="entry name" value="SH3DOMAIN"/>
</dbReference>
<feature type="region of interest" description="Disordered" evidence="9">
    <location>
        <begin position="68"/>
        <end position="104"/>
    </location>
</feature>
<feature type="repeat" description="ANK" evidence="7">
    <location>
        <begin position="190"/>
        <end position="222"/>
    </location>
</feature>
<organism evidence="11 12">
    <name type="scientific">Stichopus japonicus</name>
    <name type="common">Sea cucumber</name>
    <dbReference type="NCBI Taxonomy" id="307972"/>
    <lineage>
        <taxon>Eukaryota</taxon>
        <taxon>Metazoa</taxon>
        <taxon>Echinodermata</taxon>
        <taxon>Eleutherozoa</taxon>
        <taxon>Echinozoa</taxon>
        <taxon>Holothuroidea</taxon>
        <taxon>Aspidochirotacea</taxon>
        <taxon>Aspidochirotida</taxon>
        <taxon>Stichopodidae</taxon>
        <taxon>Apostichopus</taxon>
    </lineage>
</organism>
<dbReference type="InterPro" id="IPR036028">
    <property type="entry name" value="SH3-like_dom_sf"/>
</dbReference>
<reference evidence="11 12" key="1">
    <citation type="journal article" date="2017" name="PLoS Biol.">
        <title>The sea cucumber genome provides insights into morphological evolution and visceral regeneration.</title>
        <authorList>
            <person name="Zhang X."/>
            <person name="Sun L."/>
            <person name="Yuan J."/>
            <person name="Sun Y."/>
            <person name="Gao Y."/>
            <person name="Zhang L."/>
            <person name="Li S."/>
            <person name="Dai H."/>
            <person name="Hamel J.F."/>
            <person name="Liu C."/>
            <person name="Yu Y."/>
            <person name="Liu S."/>
            <person name="Lin W."/>
            <person name="Guo K."/>
            <person name="Jin S."/>
            <person name="Xu P."/>
            <person name="Storey K.B."/>
            <person name="Huan P."/>
            <person name="Zhang T."/>
            <person name="Zhou Y."/>
            <person name="Zhang J."/>
            <person name="Lin C."/>
            <person name="Li X."/>
            <person name="Xing L."/>
            <person name="Huo D."/>
            <person name="Sun M."/>
            <person name="Wang L."/>
            <person name="Mercier A."/>
            <person name="Li F."/>
            <person name="Yang H."/>
            <person name="Xiang J."/>
        </authorList>
    </citation>
    <scope>NUCLEOTIDE SEQUENCE [LARGE SCALE GENOMIC DNA]</scope>
    <source>
        <strain evidence="11">Shaxun</strain>
        <tissue evidence="11">Muscle</tissue>
    </source>
</reference>
<evidence type="ECO:0000313" key="11">
    <source>
        <dbReference type="EMBL" id="PIK56919.1"/>
    </source>
</evidence>
<evidence type="ECO:0000256" key="8">
    <source>
        <dbReference type="PROSITE-ProRule" id="PRU00192"/>
    </source>
</evidence>
<feature type="domain" description="SH3" evidence="10">
    <location>
        <begin position="289"/>
        <end position="351"/>
    </location>
</feature>
<protein>
    <submittedName>
        <fullName evidence="11">Putative apoptosis-stimulating of p53 protein 1</fullName>
    </submittedName>
</protein>
<dbReference type="PROSITE" id="PS50002">
    <property type="entry name" value="SH3"/>
    <property type="match status" value="1"/>
</dbReference>
<dbReference type="InterPro" id="IPR036770">
    <property type="entry name" value="Ankyrin_rpt-contain_sf"/>
</dbReference>
<dbReference type="Gene3D" id="1.25.40.20">
    <property type="entry name" value="Ankyrin repeat-containing domain"/>
    <property type="match status" value="1"/>
</dbReference>
<keyword evidence="4" id="KW-0677">Repeat</keyword>
<dbReference type="OrthoDB" id="10038642at2759"/>
<evidence type="ECO:0000259" key="10">
    <source>
        <dbReference type="PROSITE" id="PS50002"/>
    </source>
</evidence>
<comment type="caution">
    <text evidence="11">The sequence shown here is derived from an EMBL/GenBank/DDBJ whole genome shotgun (WGS) entry which is preliminary data.</text>
</comment>
<evidence type="ECO:0000256" key="6">
    <source>
        <dbReference type="ARBA" id="ARBA00023242"/>
    </source>
</evidence>
<feature type="repeat" description="ANK" evidence="7">
    <location>
        <begin position="223"/>
        <end position="247"/>
    </location>
</feature>
<evidence type="ECO:0000256" key="9">
    <source>
        <dbReference type="SAM" id="MobiDB-lite"/>
    </source>
</evidence>
<dbReference type="FunFam" id="1.25.40.20:FF:000008">
    <property type="entry name" value="Apoptosis-stimulating of p53 protein 2 isoform 1"/>
    <property type="match status" value="1"/>
</dbReference>